<feature type="transmembrane region" description="Helical" evidence="7">
    <location>
        <begin position="241"/>
        <end position="257"/>
    </location>
</feature>
<keyword evidence="3" id="KW-0997">Cell inner membrane</keyword>
<keyword evidence="6 7" id="KW-0472">Membrane</keyword>
<evidence type="ECO:0000256" key="3">
    <source>
        <dbReference type="ARBA" id="ARBA00022519"/>
    </source>
</evidence>
<evidence type="ECO:0000313" key="10">
    <source>
        <dbReference type="Proteomes" id="UP000658131"/>
    </source>
</evidence>
<dbReference type="InterPro" id="IPR004681">
    <property type="entry name" value="TRAP_DctM"/>
</dbReference>
<sequence length="426" mass="45042">MDALVLFGSLLILILIGMPIAISLCLSSTITILLFGTSTLLFQVRSIVTAVNSYPLLAIPLFILAGDLMYTGGLSKRLVNMVDAFLGSIKASLAYVTVIASTFFGAISGSGPATVAAIGSNVIPEMEKRGYPKDYSTALAAAAGLVGVLIPPSIPFVMYGISAEQSVSTLFIAGIIPGLLFSAGFAIVARLLYSRLGIHAETSRFDGKRAWACLKDGFWALLAPIIVLGGIYGGVFSPTEAAAISVAYAIFTGVFIYKELNFRAIVEAFTKSTRTTATCLGLVAFASTFGRLLTLQQVPNKLAQMLLSISDNKIIILFIINIFLIFVGMFMETIASIIILTPILLPVVTSVGVDPIMFGVVMTANLAIGFCTPPLGVNLFVASGVSKLPVERIIKAIVPYFIVMAAALLLISYVPFISLGLPSLLK</sequence>
<dbReference type="InterPro" id="IPR010656">
    <property type="entry name" value="DctM"/>
</dbReference>
<feature type="transmembrane region" description="Helical" evidence="7">
    <location>
        <begin position="393"/>
        <end position="416"/>
    </location>
</feature>
<dbReference type="Proteomes" id="UP000658131">
    <property type="component" value="Unassembled WGS sequence"/>
</dbReference>
<dbReference type="RefSeq" id="WP_262398583.1">
    <property type="nucleotide sequence ID" value="NZ_JACRTB010000001.1"/>
</dbReference>
<evidence type="ECO:0000256" key="6">
    <source>
        <dbReference type="ARBA" id="ARBA00023136"/>
    </source>
</evidence>
<feature type="domain" description="TRAP C4-dicarboxylate transport system permease DctM subunit" evidence="8">
    <location>
        <begin position="7"/>
        <end position="415"/>
    </location>
</feature>
<feature type="transmembrane region" description="Helical" evidence="7">
    <location>
        <begin position="12"/>
        <end position="42"/>
    </location>
</feature>
<comment type="caution">
    <text evidence="9">The sequence shown here is derived from an EMBL/GenBank/DDBJ whole genome shotgun (WGS) entry which is preliminary data.</text>
</comment>
<accession>A0ABR7NER4</accession>
<name>A0ABR7NER4_9FIRM</name>
<feature type="transmembrane region" description="Helical" evidence="7">
    <location>
        <begin position="356"/>
        <end position="381"/>
    </location>
</feature>
<evidence type="ECO:0000256" key="4">
    <source>
        <dbReference type="ARBA" id="ARBA00022692"/>
    </source>
</evidence>
<protein>
    <submittedName>
        <fullName evidence="9">TRAP transporter large permease</fullName>
    </submittedName>
</protein>
<keyword evidence="10" id="KW-1185">Reference proteome</keyword>
<keyword evidence="2" id="KW-1003">Cell membrane</keyword>
<dbReference type="PANTHER" id="PTHR33362">
    <property type="entry name" value="SIALIC ACID TRAP TRANSPORTER PERMEASE PROTEIN SIAT-RELATED"/>
    <property type="match status" value="1"/>
</dbReference>
<comment type="subcellular location">
    <subcellularLocation>
        <location evidence="1">Cell inner membrane</location>
        <topology evidence="1">Multi-pass membrane protein</topology>
    </subcellularLocation>
</comment>
<dbReference type="Pfam" id="PF06808">
    <property type="entry name" value="DctM"/>
    <property type="match status" value="1"/>
</dbReference>
<evidence type="ECO:0000256" key="1">
    <source>
        <dbReference type="ARBA" id="ARBA00004429"/>
    </source>
</evidence>
<feature type="transmembrane region" description="Helical" evidence="7">
    <location>
        <begin position="54"/>
        <end position="73"/>
    </location>
</feature>
<evidence type="ECO:0000256" key="2">
    <source>
        <dbReference type="ARBA" id="ARBA00022475"/>
    </source>
</evidence>
<feature type="transmembrane region" description="Helical" evidence="7">
    <location>
        <begin position="139"/>
        <end position="161"/>
    </location>
</feature>
<feature type="transmembrane region" description="Helical" evidence="7">
    <location>
        <begin position="214"/>
        <end position="235"/>
    </location>
</feature>
<proteinExistence type="predicted"/>
<evidence type="ECO:0000313" key="9">
    <source>
        <dbReference type="EMBL" id="MBC8574892.1"/>
    </source>
</evidence>
<reference evidence="9 10" key="1">
    <citation type="submission" date="2020-08" db="EMBL/GenBank/DDBJ databases">
        <title>Genome public.</title>
        <authorList>
            <person name="Liu C."/>
            <person name="Sun Q."/>
        </authorList>
    </citation>
    <scope>NUCLEOTIDE SEQUENCE [LARGE SCALE GENOMIC DNA]</scope>
    <source>
        <strain evidence="9 10">BX1</strain>
    </source>
</reference>
<dbReference type="PANTHER" id="PTHR33362:SF5">
    <property type="entry name" value="C4-DICARBOXYLATE TRAP TRANSPORTER LARGE PERMEASE PROTEIN DCTM"/>
    <property type="match status" value="1"/>
</dbReference>
<feature type="transmembrane region" description="Helical" evidence="7">
    <location>
        <begin position="314"/>
        <end position="344"/>
    </location>
</feature>
<organism evidence="9 10">
    <name type="scientific">Yanshouia hominis</name>
    <dbReference type="NCBI Taxonomy" id="2763673"/>
    <lineage>
        <taxon>Bacteria</taxon>
        <taxon>Bacillati</taxon>
        <taxon>Bacillota</taxon>
        <taxon>Clostridia</taxon>
        <taxon>Eubacteriales</taxon>
        <taxon>Oscillospiraceae</taxon>
        <taxon>Yanshouia</taxon>
    </lineage>
</organism>
<feature type="transmembrane region" description="Helical" evidence="7">
    <location>
        <begin position="167"/>
        <end position="193"/>
    </location>
</feature>
<evidence type="ECO:0000256" key="7">
    <source>
        <dbReference type="SAM" id="Phobius"/>
    </source>
</evidence>
<keyword evidence="4 7" id="KW-0812">Transmembrane</keyword>
<dbReference type="PIRSF" id="PIRSF006066">
    <property type="entry name" value="HI0050"/>
    <property type="match status" value="1"/>
</dbReference>
<evidence type="ECO:0000256" key="5">
    <source>
        <dbReference type="ARBA" id="ARBA00022989"/>
    </source>
</evidence>
<evidence type="ECO:0000259" key="8">
    <source>
        <dbReference type="Pfam" id="PF06808"/>
    </source>
</evidence>
<feature type="transmembrane region" description="Helical" evidence="7">
    <location>
        <begin position="93"/>
        <end position="118"/>
    </location>
</feature>
<dbReference type="EMBL" id="JACRTB010000001">
    <property type="protein sequence ID" value="MBC8574892.1"/>
    <property type="molecule type" value="Genomic_DNA"/>
</dbReference>
<gene>
    <name evidence="9" type="ORF">H8717_00500</name>
</gene>
<dbReference type="NCBIfam" id="TIGR00786">
    <property type="entry name" value="dctM"/>
    <property type="match status" value="1"/>
</dbReference>
<keyword evidence="5 7" id="KW-1133">Transmembrane helix</keyword>